<feature type="compositionally biased region" description="Basic and acidic residues" evidence="1">
    <location>
        <begin position="96"/>
        <end position="109"/>
    </location>
</feature>
<gene>
    <name evidence="3" type="ORF">SAY87_004362</name>
</gene>
<feature type="region of interest" description="Disordered" evidence="1">
    <location>
        <begin position="255"/>
        <end position="278"/>
    </location>
</feature>
<dbReference type="Proteomes" id="UP001345219">
    <property type="component" value="Chromosome 4"/>
</dbReference>
<protein>
    <recommendedName>
        <fullName evidence="2">RIN4 pathogenic type III effector avirulence factor Avr cleavage site domain-containing protein</fullName>
    </recommendedName>
</protein>
<sequence length="297" mass="32427">MEQRAAVPRFGNWDKGENIGYTVYFDNVRKVRNGAKPYNPNDPEENPNLALEESKPAPPPPQVSSYTRPVARAPPNELQGSTQQPKGYETGGNRTVQERRARPAERGDVRWAVNSPPERNDNNIGARQNYPSSKLQGAGNTGGYSYGELHRRAAGVADVGGFERSSLYQQGKASGRGPVGSSPARERHENQINNGNGGGASGGRTRMRLIPQVDGNVDRGAALPKFGDWDVNNPSMAGGGFTQIFNQVREEKQQRVVGPSQLPLRAPNSPYNGPRRAVEADNKQMDDCSCCFPWGRK</sequence>
<evidence type="ECO:0000259" key="2">
    <source>
        <dbReference type="Pfam" id="PF05627"/>
    </source>
</evidence>
<dbReference type="EMBL" id="JAXIOK010000017">
    <property type="protein sequence ID" value="KAK4750880.1"/>
    <property type="molecule type" value="Genomic_DNA"/>
</dbReference>
<name>A0AAN7JPB5_9MYRT</name>
<reference evidence="3 4" key="1">
    <citation type="journal article" date="2023" name="Hortic Res">
        <title>Pangenome of water caltrop reveals structural variations and asymmetric subgenome divergence after allopolyploidization.</title>
        <authorList>
            <person name="Zhang X."/>
            <person name="Chen Y."/>
            <person name="Wang L."/>
            <person name="Yuan Y."/>
            <person name="Fang M."/>
            <person name="Shi L."/>
            <person name="Lu R."/>
            <person name="Comes H.P."/>
            <person name="Ma Y."/>
            <person name="Chen Y."/>
            <person name="Huang G."/>
            <person name="Zhou Y."/>
            <person name="Zheng Z."/>
            <person name="Qiu Y."/>
        </authorList>
    </citation>
    <scope>NUCLEOTIDE SEQUENCE [LARGE SCALE GENOMIC DNA]</scope>
    <source>
        <tissue evidence="3">Roots</tissue>
    </source>
</reference>
<feature type="domain" description="RIN4 pathogenic type III effector avirulence factor Avr cleavage site" evidence="2">
    <location>
        <begin position="219"/>
        <end position="253"/>
    </location>
</feature>
<evidence type="ECO:0000313" key="4">
    <source>
        <dbReference type="Proteomes" id="UP001345219"/>
    </source>
</evidence>
<feature type="compositionally biased region" description="Low complexity" evidence="1">
    <location>
        <begin position="37"/>
        <end position="51"/>
    </location>
</feature>
<comment type="caution">
    <text evidence="3">The sequence shown here is derived from an EMBL/GenBank/DDBJ whole genome shotgun (WGS) entry which is preliminary data.</text>
</comment>
<dbReference type="AlphaFoldDB" id="A0AAN7JPB5"/>
<feature type="domain" description="RIN4 pathogenic type III effector avirulence factor Avr cleavage site" evidence="2">
    <location>
        <begin position="3"/>
        <end position="32"/>
    </location>
</feature>
<keyword evidence="4" id="KW-1185">Reference proteome</keyword>
<dbReference type="GO" id="GO:0005886">
    <property type="term" value="C:plasma membrane"/>
    <property type="evidence" value="ECO:0007669"/>
    <property type="project" value="TreeGrafter"/>
</dbReference>
<evidence type="ECO:0000256" key="1">
    <source>
        <dbReference type="SAM" id="MobiDB-lite"/>
    </source>
</evidence>
<organism evidence="3 4">
    <name type="scientific">Trapa incisa</name>
    <dbReference type="NCBI Taxonomy" id="236973"/>
    <lineage>
        <taxon>Eukaryota</taxon>
        <taxon>Viridiplantae</taxon>
        <taxon>Streptophyta</taxon>
        <taxon>Embryophyta</taxon>
        <taxon>Tracheophyta</taxon>
        <taxon>Spermatophyta</taxon>
        <taxon>Magnoliopsida</taxon>
        <taxon>eudicotyledons</taxon>
        <taxon>Gunneridae</taxon>
        <taxon>Pentapetalae</taxon>
        <taxon>rosids</taxon>
        <taxon>malvids</taxon>
        <taxon>Myrtales</taxon>
        <taxon>Lythraceae</taxon>
        <taxon>Trapa</taxon>
    </lineage>
</organism>
<evidence type="ECO:0000313" key="3">
    <source>
        <dbReference type="EMBL" id="KAK4750880.1"/>
    </source>
</evidence>
<dbReference type="InterPro" id="IPR040387">
    <property type="entry name" value="RIN4/NOI4"/>
</dbReference>
<accession>A0AAN7JPB5</accession>
<dbReference type="PANTHER" id="PTHR33159">
    <property type="entry name" value="RPM1-INTERACTING PROTEIN 4 (RIN4) FAMILY PROTEIN"/>
    <property type="match status" value="1"/>
</dbReference>
<proteinExistence type="predicted"/>
<dbReference type="Pfam" id="PF05627">
    <property type="entry name" value="AvrRpt-cleavage"/>
    <property type="match status" value="2"/>
</dbReference>
<dbReference type="InterPro" id="IPR008700">
    <property type="entry name" value="TypeIII_avirulence_cleave"/>
</dbReference>
<feature type="compositionally biased region" description="Polar residues" evidence="1">
    <location>
        <begin position="122"/>
        <end position="135"/>
    </location>
</feature>
<dbReference type="PANTHER" id="PTHR33159:SF6">
    <property type="entry name" value="RPM1-INTERACTING PROTEIN 4"/>
    <property type="match status" value="1"/>
</dbReference>
<feature type="region of interest" description="Disordered" evidence="1">
    <location>
        <begin position="32"/>
        <end position="146"/>
    </location>
</feature>
<feature type="region of interest" description="Disordered" evidence="1">
    <location>
        <begin position="167"/>
        <end position="205"/>
    </location>
</feature>